<sequence length="113" mass="11894">MGTGRPAPAPSLKIDINLMGLSGASEGRQVDVDLEIAALHSSDRAAQIRARPRPSVTGFPDTGTVPVEMRVRAVSAERNNPQPPLDQPDNPALSGHPPHHQPIGEEPSAKSAE</sequence>
<dbReference type="EMBL" id="BAABJP010000068">
    <property type="protein sequence ID" value="GAA5175910.1"/>
    <property type="molecule type" value="Genomic_DNA"/>
</dbReference>
<accession>A0ABP9REM3</accession>
<comment type="caution">
    <text evidence="2">The sequence shown here is derived from an EMBL/GenBank/DDBJ whole genome shotgun (WGS) entry which is preliminary data.</text>
</comment>
<feature type="region of interest" description="Disordered" evidence="1">
    <location>
        <begin position="73"/>
        <end position="113"/>
    </location>
</feature>
<gene>
    <name evidence="2" type="ORF">GCM10023321_82930</name>
</gene>
<evidence type="ECO:0000313" key="3">
    <source>
        <dbReference type="Proteomes" id="UP001428817"/>
    </source>
</evidence>
<keyword evidence="3" id="KW-1185">Reference proteome</keyword>
<organism evidence="2 3">
    <name type="scientific">Pseudonocardia eucalypti</name>
    <dbReference type="NCBI Taxonomy" id="648755"/>
    <lineage>
        <taxon>Bacteria</taxon>
        <taxon>Bacillati</taxon>
        <taxon>Actinomycetota</taxon>
        <taxon>Actinomycetes</taxon>
        <taxon>Pseudonocardiales</taxon>
        <taxon>Pseudonocardiaceae</taxon>
        <taxon>Pseudonocardia</taxon>
    </lineage>
</organism>
<evidence type="ECO:0000256" key="1">
    <source>
        <dbReference type="SAM" id="MobiDB-lite"/>
    </source>
</evidence>
<dbReference type="Proteomes" id="UP001428817">
    <property type="component" value="Unassembled WGS sequence"/>
</dbReference>
<protein>
    <submittedName>
        <fullName evidence="2">Uncharacterized protein</fullName>
    </submittedName>
</protein>
<evidence type="ECO:0000313" key="2">
    <source>
        <dbReference type="EMBL" id="GAA5175910.1"/>
    </source>
</evidence>
<feature type="region of interest" description="Disordered" evidence="1">
    <location>
        <begin position="47"/>
        <end position="66"/>
    </location>
</feature>
<name>A0ABP9REM3_9PSEU</name>
<reference evidence="3" key="1">
    <citation type="journal article" date="2019" name="Int. J. Syst. Evol. Microbiol.">
        <title>The Global Catalogue of Microorganisms (GCM) 10K type strain sequencing project: providing services to taxonomists for standard genome sequencing and annotation.</title>
        <authorList>
            <consortium name="The Broad Institute Genomics Platform"/>
            <consortium name="The Broad Institute Genome Sequencing Center for Infectious Disease"/>
            <person name="Wu L."/>
            <person name="Ma J."/>
        </authorList>
    </citation>
    <scope>NUCLEOTIDE SEQUENCE [LARGE SCALE GENOMIC DNA]</scope>
    <source>
        <strain evidence="3">JCM 18303</strain>
    </source>
</reference>
<proteinExistence type="predicted"/>